<dbReference type="SUPFAM" id="SSF47729">
    <property type="entry name" value="IHF-like DNA-binding proteins"/>
    <property type="match status" value="1"/>
</dbReference>
<evidence type="ECO:0000256" key="2">
    <source>
        <dbReference type="ARBA" id="ARBA00023067"/>
    </source>
</evidence>
<keyword evidence="3 5" id="KW-0238">DNA-binding</keyword>
<keyword evidence="6" id="KW-1185">Reference proteome</keyword>
<dbReference type="GO" id="GO:0003677">
    <property type="term" value="F:DNA binding"/>
    <property type="evidence" value="ECO:0007669"/>
    <property type="project" value="UniProtKB-KW"/>
</dbReference>
<organism evidence="5 6">
    <name type="scientific">Dysgonomonas termitidis</name>
    <dbReference type="NCBI Taxonomy" id="1516126"/>
    <lineage>
        <taxon>Bacteria</taxon>
        <taxon>Pseudomonadati</taxon>
        <taxon>Bacteroidota</taxon>
        <taxon>Bacteroidia</taxon>
        <taxon>Bacteroidales</taxon>
        <taxon>Dysgonomonadaceae</taxon>
        <taxon>Dysgonomonas</taxon>
    </lineage>
</organism>
<dbReference type="RefSeq" id="WP_380002153.1">
    <property type="nucleotide sequence ID" value="NZ_JBHSGN010000222.1"/>
</dbReference>
<dbReference type="Proteomes" id="UP001596023">
    <property type="component" value="Unassembled WGS sequence"/>
</dbReference>
<evidence type="ECO:0000313" key="5">
    <source>
        <dbReference type="EMBL" id="MFC4677206.1"/>
    </source>
</evidence>
<accession>A0ABV9L6K3</accession>
<gene>
    <name evidence="5" type="ORF">ACFO6W_26355</name>
</gene>
<reference evidence="6" key="1">
    <citation type="journal article" date="2019" name="Int. J. Syst. Evol. Microbiol.">
        <title>The Global Catalogue of Microorganisms (GCM) 10K type strain sequencing project: providing services to taxonomists for standard genome sequencing and annotation.</title>
        <authorList>
            <consortium name="The Broad Institute Genomics Platform"/>
            <consortium name="The Broad Institute Genome Sequencing Center for Infectious Disease"/>
            <person name="Wu L."/>
            <person name="Ma J."/>
        </authorList>
    </citation>
    <scope>NUCLEOTIDE SEQUENCE [LARGE SCALE GENOMIC DNA]</scope>
    <source>
        <strain evidence="6">CCUG 66188</strain>
    </source>
</reference>
<sequence length="88" mass="9713">MNKKQLTTLAARKAGVSQKYIADSLNPVLETIIEVLSGGNNITIQGFGSFQVKTMKERKSRNPKTGELIVLPERKVVKFKLANGNQVK</sequence>
<comment type="similarity">
    <text evidence="1 4">Belongs to the bacterial histone-like protein family.</text>
</comment>
<dbReference type="Pfam" id="PF00216">
    <property type="entry name" value="Bac_DNA_binding"/>
    <property type="match status" value="1"/>
</dbReference>
<dbReference type="PRINTS" id="PR01727">
    <property type="entry name" value="DNABINDINGHU"/>
</dbReference>
<dbReference type="CDD" id="cd13831">
    <property type="entry name" value="HU"/>
    <property type="match status" value="1"/>
</dbReference>
<dbReference type="PANTHER" id="PTHR33175">
    <property type="entry name" value="DNA-BINDING PROTEIN HU"/>
    <property type="match status" value="1"/>
</dbReference>
<keyword evidence="2" id="KW-0226">DNA condensation</keyword>
<name>A0ABV9L6K3_9BACT</name>
<evidence type="ECO:0000256" key="3">
    <source>
        <dbReference type="ARBA" id="ARBA00023125"/>
    </source>
</evidence>
<comment type="caution">
    <text evidence="5">The sequence shown here is derived from an EMBL/GenBank/DDBJ whole genome shotgun (WGS) entry which is preliminary data.</text>
</comment>
<dbReference type="EMBL" id="JBHSGN010000222">
    <property type="protein sequence ID" value="MFC4677206.1"/>
    <property type="molecule type" value="Genomic_DNA"/>
</dbReference>
<proteinExistence type="inferred from homology"/>
<dbReference type="PANTHER" id="PTHR33175:SF3">
    <property type="entry name" value="DNA-BINDING PROTEIN HU-BETA"/>
    <property type="match status" value="1"/>
</dbReference>
<evidence type="ECO:0000313" key="6">
    <source>
        <dbReference type="Proteomes" id="UP001596023"/>
    </source>
</evidence>
<dbReference type="InterPro" id="IPR010992">
    <property type="entry name" value="IHF-like_DNA-bd_dom_sf"/>
</dbReference>
<evidence type="ECO:0000256" key="1">
    <source>
        <dbReference type="ARBA" id="ARBA00010529"/>
    </source>
</evidence>
<dbReference type="InterPro" id="IPR000119">
    <property type="entry name" value="Hist_DNA-bd"/>
</dbReference>
<dbReference type="Gene3D" id="4.10.520.10">
    <property type="entry name" value="IHF-like DNA-binding proteins"/>
    <property type="match status" value="1"/>
</dbReference>
<protein>
    <submittedName>
        <fullName evidence="5">HU family DNA-binding protein</fullName>
    </submittedName>
</protein>
<dbReference type="SMART" id="SM00411">
    <property type="entry name" value="BHL"/>
    <property type="match status" value="1"/>
</dbReference>
<evidence type="ECO:0000256" key="4">
    <source>
        <dbReference type="RuleBase" id="RU003939"/>
    </source>
</evidence>